<sequence>MDQNKFLTSFLGDFFVVTVNKDNNIEVYTRISNRTDMIDPEIFVMLSEKSKSSYEVIVVQRGKPRTVATFSEIGVGTVALALYARIRLGGVSKDEEIQNKLLELESNDFDKLNEILLGVIGDEYFSIFNKKKYAINLERSDVKETYNIYYLTGENEEIYFVKDREAPNCFLVVYNFSEKLKAIFKYLNECQKYIALDEEFKDKIIKILIH</sequence>
<comment type="caution">
    <text evidence="1">The sequence shown here is derived from an EMBL/GenBank/DDBJ whole genome shotgun (WGS) entry which is preliminary data.</text>
</comment>
<proteinExistence type="predicted"/>
<dbReference type="OrthoDB" id="2968549at2"/>
<accession>A0A3S1DKI6</accession>
<evidence type="ECO:0000313" key="2">
    <source>
        <dbReference type="Proteomes" id="UP000279446"/>
    </source>
</evidence>
<organism evidence="1 2">
    <name type="scientific">Paenibacillus anaericanus</name>
    <dbReference type="NCBI Taxonomy" id="170367"/>
    <lineage>
        <taxon>Bacteria</taxon>
        <taxon>Bacillati</taxon>
        <taxon>Bacillota</taxon>
        <taxon>Bacilli</taxon>
        <taxon>Bacillales</taxon>
        <taxon>Paenibacillaceae</taxon>
        <taxon>Paenibacillus</taxon>
    </lineage>
</organism>
<evidence type="ECO:0000313" key="1">
    <source>
        <dbReference type="EMBL" id="RUT46773.1"/>
    </source>
</evidence>
<reference evidence="1 2" key="1">
    <citation type="submission" date="2018-12" db="EMBL/GenBank/DDBJ databases">
        <authorList>
            <person name="Sun L."/>
            <person name="Chen Z."/>
        </authorList>
    </citation>
    <scope>NUCLEOTIDE SEQUENCE [LARGE SCALE GENOMIC DNA]</scope>
    <source>
        <strain evidence="1 2">DSM 15890</strain>
    </source>
</reference>
<protein>
    <submittedName>
        <fullName evidence="1">Uncharacterized protein</fullName>
    </submittedName>
</protein>
<dbReference type="EMBL" id="RZNY01000007">
    <property type="protein sequence ID" value="RUT46773.1"/>
    <property type="molecule type" value="Genomic_DNA"/>
</dbReference>
<gene>
    <name evidence="1" type="ORF">EJP82_11115</name>
</gene>
<dbReference type="Proteomes" id="UP000279446">
    <property type="component" value="Unassembled WGS sequence"/>
</dbReference>
<dbReference type="AlphaFoldDB" id="A0A3S1DKI6"/>
<keyword evidence="2" id="KW-1185">Reference proteome</keyword>
<dbReference type="RefSeq" id="WP_127192112.1">
    <property type="nucleotide sequence ID" value="NZ_RZNY01000007.1"/>
</dbReference>
<name>A0A3S1DKI6_9BACL</name>